<accession>A0AA40DXP5</accession>
<dbReference type="EMBL" id="JAUKUA010000003">
    <property type="protein sequence ID" value="KAK0719435.1"/>
    <property type="molecule type" value="Genomic_DNA"/>
</dbReference>
<keyword evidence="1" id="KW-0732">Signal</keyword>
<evidence type="ECO:0008006" key="4">
    <source>
        <dbReference type="Google" id="ProtNLM"/>
    </source>
</evidence>
<keyword evidence="3" id="KW-1185">Reference proteome</keyword>
<dbReference type="AlphaFoldDB" id="A0AA40DXP5"/>
<evidence type="ECO:0000313" key="2">
    <source>
        <dbReference type="EMBL" id="KAK0719435.1"/>
    </source>
</evidence>
<gene>
    <name evidence="2" type="ORF">B0H67DRAFT_573111</name>
</gene>
<feature type="chain" id="PRO_5041444543" description="Secreted protein" evidence="1">
    <location>
        <begin position="19"/>
        <end position="129"/>
    </location>
</feature>
<feature type="non-terminal residue" evidence="2">
    <location>
        <position position="129"/>
    </location>
</feature>
<reference evidence="2" key="1">
    <citation type="submission" date="2023-06" db="EMBL/GenBank/DDBJ databases">
        <title>Genome-scale phylogeny and comparative genomics of the fungal order Sordariales.</title>
        <authorList>
            <consortium name="Lawrence Berkeley National Laboratory"/>
            <person name="Hensen N."/>
            <person name="Bonometti L."/>
            <person name="Westerberg I."/>
            <person name="Brannstrom I.O."/>
            <person name="Guillou S."/>
            <person name="Cros-Aarteil S."/>
            <person name="Calhoun S."/>
            <person name="Haridas S."/>
            <person name="Kuo A."/>
            <person name="Mondo S."/>
            <person name="Pangilinan J."/>
            <person name="Riley R."/>
            <person name="Labutti K."/>
            <person name="Andreopoulos B."/>
            <person name="Lipzen A."/>
            <person name="Chen C."/>
            <person name="Yanf M."/>
            <person name="Daum C."/>
            <person name="Ng V."/>
            <person name="Clum A."/>
            <person name="Steindorff A."/>
            <person name="Ohm R."/>
            <person name="Martin F."/>
            <person name="Silar P."/>
            <person name="Natvig D."/>
            <person name="Lalanne C."/>
            <person name="Gautier V."/>
            <person name="Ament-Velasquez S.L."/>
            <person name="Kruys A."/>
            <person name="Hutchinson M.I."/>
            <person name="Powell A.J."/>
            <person name="Barry K."/>
            <person name="Miller A.N."/>
            <person name="Grigoriev I.V."/>
            <person name="Debuchy R."/>
            <person name="Gladieux P."/>
            <person name="Thoren M.H."/>
            <person name="Johannesson H."/>
        </authorList>
    </citation>
    <scope>NUCLEOTIDE SEQUENCE</scope>
    <source>
        <strain evidence="2">SMH4607-1</strain>
    </source>
</reference>
<organism evidence="2 3">
    <name type="scientific">Lasiosphaeris hirsuta</name>
    <dbReference type="NCBI Taxonomy" id="260670"/>
    <lineage>
        <taxon>Eukaryota</taxon>
        <taxon>Fungi</taxon>
        <taxon>Dikarya</taxon>
        <taxon>Ascomycota</taxon>
        <taxon>Pezizomycotina</taxon>
        <taxon>Sordariomycetes</taxon>
        <taxon>Sordariomycetidae</taxon>
        <taxon>Sordariales</taxon>
        <taxon>Lasiosphaeriaceae</taxon>
        <taxon>Lasiosphaeris</taxon>
    </lineage>
</organism>
<name>A0AA40DXP5_9PEZI</name>
<comment type="caution">
    <text evidence="2">The sequence shown here is derived from an EMBL/GenBank/DDBJ whole genome shotgun (WGS) entry which is preliminary data.</text>
</comment>
<protein>
    <recommendedName>
        <fullName evidence="4">Secreted protein</fullName>
    </recommendedName>
</protein>
<evidence type="ECO:0000313" key="3">
    <source>
        <dbReference type="Proteomes" id="UP001172102"/>
    </source>
</evidence>
<dbReference type="Proteomes" id="UP001172102">
    <property type="component" value="Unassembled WGS sequence"/>
</dbReference>
<feature type="signal peptide" evidence="1">
    <location>
        <begin position="1"/>
        <end position="18"/>
    </location>
</feature>
<sequence>MCISVWIFCSWLCPVSHGLSPMFFHSGLNSSSHAATRRTTPAVLLVSLRVYTLRHNEAHVAALIFLSCLLSEVSCLVIRNGWVVGGLLALGRCLGPGVVGGRCRGTKAAIDPENVLGGPTGAGHRGGAS</sequence>
<evidence type="ECO:0000256" key="1">
    <source>
        <dbReference type="SAM" id="SignalP"/>
    </source>
</evidence>
<proteinExistence type="predicted"/>